<gene>
    <name evidence="2" type="ORF">MKQ68_16880</name>
</gene>
<dbReference type="Gene3D" id="2.30.110.10">
    <property type="entry name" value="Electron Transport, Fmn-binding Protein, Chain A"/>
    <property type="match status" value="1"/>
</dbReference>
<dbReference type="Proteomes" id="UP001162741">
    <property type="component" value="Chromosome"/>
</dbReference>
<keyword evidence="3" id="KW-1185">Reference proteome</keyword>
<dbReference type="PANTHER" id="PTHR34818:SF1">
    <property type="entry name" value="PROTEIN BLI-3"/>
    <property type="match status" value="1"/>
</dbReference>
<dbReference type="RefSeq" id="WP_264280139.1">
    <property type="nucleotide sequence ID" value="NZ_CP107006.1"/>
</dbReference>
<proteinExistence type="predicted"/>
<sequence>MDSINKQQPEDNHEDLRGPEAIEKLKALSDKAKSCFFCTRIIGGEAFSTRPMAVQKIDDAGNLWFLSAIDSYKNKHLQADPYVQLLFQGSAHSDFMSIYGHATVNQDKAIIKELWNPILKTWFTEGENDPRITVIKVTPRKGYYWDTKHGQFVAFAKQIAGAITGQTLDDSIEGKLTI</sequence>
<dbReference type="SUPFAM" id="SSF50475">
    <property type="entry name" value="FMN-binding split barrel"/>
    <property type="match status" value="1"/>
</dbReference>
<organism evidence="2 3">
    <name type="scientific">Chitinophaga horti</name>
    <dbReference type="NCBI Taxonomy" id="2920382"/>
    <lineage>
        <taxon>Bacteria</taxon>
        <taxon>Pseudomonadati</taxon>
        <taxon>Bacteroidota</taxon>
        <taxon>Chitinophagia</taxon>
        <taxon>Chitinophagales</taxon>
        <taxon>Chitinophagaceae</taxon>
        <taxon>Chitinophaga</taxon>
    </lineage>
</organism>
<evidence type="ECO:0000259" key="1">
    <source>
        <dbReference type="Pfam" id="PF16242"/>
    </source>
</evidence>
<protein>
    <submittedName>
        <fullName evidence="2">Pyridoxamine 5'-phosphate oxidase family protein</fullName>
    </submittedName>
</protein>
<dbReference type="InterPro" id="IPR038725">
    <property type="entry name" value="YdaG_split_barrel_FMN-bd"/>
</dbReference>
<reference evidence="2" key="1">
    <citation type="submission" date="2022-10" db="EMBL/GenBank/DDBJ databases">
        <title>Chitinophaga sp. nov., isolated from soil.</title>
        <authorList>
            <person name="Jeon C.O."/>
        </authorList>
    </citation>
    <scope>NUCLEOTIDE SEQUENCE</scope>
    <source>
        <strain evidence="2">R8</strain>
    </source>
</reference>
<accession>A0ABY6J0K1</accession>
<dbReference type="InterPro" id="IPR012349">
    <property type="entry name" value="Split_barrel_FMN-bd"/>
</dbReference>
<feature type="domain" description="General stress protein FMN-binding split barrel" evidence="1">
    <location>
        <begin position="20"/>
        <end position="169"/>
    </location>
</feature>
<dbReference type="InterPro" id="IPR052917">
    <property type="entry name" value="Stress-Dev_Protein"/>
</dbReference>
<dbReference type="Pfam" id="PF16242">
    <property type="entry name" value="Pyrid_ox_like"/>
    <property type="match status" value="1"/>
</dbReference>
<name>A0ABY6J0K1_9BACT</name>
<evidence type="ECO:0000313" key="2">
    <source>
        <dbReference type="EMBL" id="UYQ91764.1"/>
    </source>
</evidence>
<dbReference type="EMBL" id="CP107006">
    <property type="protein sequence ID" value="UYQ91764.1"/>
    <property type="molecule type" value="Genomic_DNA"/>
</dbReference>
<evidence type="ECO:0000313" key="3">
    <source>
        <dbReference type="Proteomes" id="UP001162741"/>
    </source>
</evidence>
<dbReference type="PANTHER" id="PTHR34818">
    <property type="entry name" value="PROTEIN BLI-3"/>
    <property type="match status" value="1"/>
</dbReference>